<dbReference type="GO" id="GO:0016491">
    <property type="term" value="F:oxidoreductase activity"/>
    <property type="evidence" value="ECO:0007669"/>
    <property type="project" value="UniProtKB-KW"/>
</dbReference>
<dbReference type="SUPFAM" id="SSF51430">
    <property type="entry name" value="NAD(P)-linked oxidoreductase"/>
    <property type="match status" value="1"/>
</dbReference>
<keyword evidence="5" id="KW-1185">Reference proteome</keyword>
<dbReference type="KEGG" id="roz:CBI38_05420"/>
<proteinExistence type="predicted"/>
<keyword evidence="1" id="KW-0560">Oxidoreductase</keyword>
<dbReference type="InterPro" id="IPR050523">
    <property type="entry name" value="AKR_Detox_Biosynth"/>
</dbReference>
<dbReference type="PANTHER" id="PTHR43364">
    <property type="entry name" value="NADH-SPECIFIC METHYLGLYOXAL REDUCTASE-RELATED"/>
    <property type="match status" value="1"/>
</dbReference>
<evidence type="ECO:0000256" key="2">
    <source>
        <dbReference type="SAM" id="MobiDB-lite"/>
    </source>
</evidence>
<evidence type="ECO:0000313" key="4">
    <source>
        <dbReference type="EMBL" id="AWK71096.1"/>
    </source>
</evidence>
<sequence>MPDSDRRRGMGMRVLGSSGLRVSELCLGAMTFGTEWGFGADEETSREIYSAFRDAGGNVVDTANNYTEGASESIVGRLVAGERDSVVLSTKFTLPTHKDDPNSGGSHRKSLRRSVETSLRRLGTDYVDLLWVHAWDQCTPVEETLRALDDLVRSGKVLAIGVTNTPAWVVSRSAAIAELRGWSAFCGMQVEYSLVARTPDRELLPMARALGLAVYAWSPLARGILAGKLPGGIERLSPSHQRGVNAAVEIAEELGTTSARVALAWVLRQGLMPSIGARTVTQIHDNLGALSIHLDDSHVERLDAATRVRLGYPHDFLHERRAMFSSDADTAT</sequence>
<dbReference type="PANTHER" id="PTHR43364:SF4">
    <property type="entry name" value="NAD(P)-LINKED OXIDOREDUCTASE SUPERFAMILY PROTEIN"/>
    <property type="match status" value="1"/>
</dbReference>
<dbReference type="AlphaFoldDB" id="A0A2S2BR44"/>
<dbReference type="EMBL" id="CP021354">
    <property type="protein sequence ID" value="AWK71096.1"/>
    <property type="molecule type" value="Genomic_DNA"/>
</dbReference>
<feature type="domain" description="NADP-dependent oxidoreductase" evidence="3">
    <location>
        <begin position="24"/>
        <end position="305"/>
    </location>
</feature>
<dbReference type="GO" id="GO:0005829">
    <property type="term" value="C:cytosol"/>
    <property type="evidence" value="ECO:0007669"/>
    <property type="project" value="TreeGrafter"/>
</dbReference>
<accession>A0A2S2BR44</accession>
<evidence type="ECO:0000256" key="1">
    <source>
        <dbReference type="ARBA" id="ARBA00023002"/>
    </source>
</evidence>
<dbReference type="Gene3D" id="3.20.20.100">
    <property type="entry name" value="NADP-dependent oxidoreductase domain"/>
    <property type="match status" value="1"/>
</dbReference>
<protein>
    <submittedName>
        <fullName evidence="4">Aldo/keto reductase</fullName>
    </submittedName>
</protein>
<dbReference type="CDD" id="cd19080">
    <property type="entry name" value="AKR_AKR9A_9B"/>
    <property type="match status" value="1"/>
</dbReference>
<dbReference type="InterPro" id="IPR020471">
    <property type="entry name" value="AKR"/>
</dbReference>
<dbReference type="InterPro" id="IPR036812">
    <property type="entry name" value="NAD(P)_OxRdtase_dom_sf"/>
</dbReference>
<feature type="region of interest" description="Disordered" evidence="2">
    <location>
        <begin position="91"/>
        <end position="112"/>
    </location>
</feature>
<dbReference type="InterPro" id="IPR023210">
    <property type="entry name" value="NADP_OxRdtase_dom"/>
</dbReference>
<evidence type="ECO:0000313" key="5">
    <source>
        <dbReference type="Proteomes" id="UP000245711"/>
    </source>
</evidence>
<dbReference type="Pfam" id="PF00248">
    <property type="entry name" value="Aldo_ket_red"/>
    <property type="match status" value="1"/>
</dbReference>
<dbReference type="PRINTS" id="PR00069">
    <property type="entry name" value="ALDKETRDTASE"/>
</dbReference>
<name>A0A2S2BR44_9NOCA</name>
<evidence type="ECO:0000259" key="3">
    <source>
        <dbReference type="Pfam" id="PF00248"/>
    </source>
</evidence>
<gene>
    <name evidence="4" type="ORF">CBI38_05420</name>
</gene>
<dbReference type="Proteomes" id="UP000245711">
    <property type="component" value="Chromosome"/>
</dbReference>
<reference evidence="4 5" key="1">
    <citation type="submission" date="2017-05" db="EMBL/GenBank/DDBJ databases">
        <title>Isolation of Rhodococcus sp. S2-17 biodegrading of BP-3.</title>
        <authorList>
            <person name="Lee Y."/>
            <person name="Kim K.H."/>
            <person name="Chun B.H."/>
            <person name="Jung H.S."/>
            <person name="Jeon C.O."/>
        </authorList>
    </citation>
    <scope>NUCLEOTIDE SEQUENCE [LARGE SCALE GENOMIC DNA]</scope>
    <source>
        <strain evidence="4 5">S2-17</strain>
    </source>
</reference>
<organism evidence="4 5">
    <name type="scientific">Rhodococcus oxybenzonivorans</name>
    <dbReference type="NCBI Taxonomy" id="1990687"/>
    <lineage>
        <taxon>Bacteria</taxon>
        <taxon>Bacillati</taxon>
        <taxon>Actinomycetota</taxon>
        <taxon>Actinomycetes</taxon>
        <taxon>Mycobacteriales</taxon>
        <taxon>Nocardiaceae</taxon>
        <taxon>Rhodococcus</taxon>
    </lineage>
</organism>